<dbReference type="PANTHER" id="PTHR44520:SF2">
    <property type="entry name" value="RESPONSE REGULATOR RCP1"/>
    <property type="match status" value="1"/>
</dbReference>
<reference evidence="3 4" key="1">
    <citation type="submission" date="2019-04" db="EMBL/GenBank/DDBJ databases">
        <title>Flavobacterium sp. GS03.</title>
        <authorList>
            <person name="Kim H."/>
        </authorList>
    </citation>
    <scope>NUCLEOTIDE SEQUENCE [LARGE SCALE GENOMIC DNA]</scope>
    <source>
        <strain evidence="3 4">GS03</strain>
    </source>
</reference>
<dbReference type="OrthoDB" id="673128at2"/>
<feature type="modified residue" description="4-aspartylphosphate" evidence="1">
    <location>
        <position position="62"/>
    </location>
</feature>
<dbReference type="GO" id="GO:0000160">
    <property type="term" value="P:phosphorelay signal transduction system"/>
    <property type="evidence" value="ECO:0007669"/>
    <property type="project" value="InterPro"/>
</dbReference>
<dbReference type="KEGG" id="fsn:GS03_01127"/>
<sequence length="136" mass="15581">MDHNYTFLLIEDNVIDQIITSKLLKNALTMSEINIVNNGEEAINWIKTHKCKLNKSLIILSDIKMPVMDGFEFLSKFDKLSEDLKKETQIFMLSSTLCGNEIYKGRCNPYVGDVMTKPLPIKKFISMICPPLKHQA</sequence>
<organism evidence="3 4">
    <name type="scientific">Flavobacterium sangjuense</name>
    <dbReference type="NCBI Taxonomy" id="2518177"/>
    <lineage>
        <taxon>Bacteria</taxon>
        <taxon>Pseudomonadati</taxon>
        <taxon>Bacteroidota</taxon>
        <taxon>Flavobacteriia</taxon>
        <taxon>Flavobacteriales</taxon>
        <taxon>Flavobacteriaceae</taxon>
        <taxon>Flavobacterium</taxon>
    </lineage>
</organism>
<gene>
    <name evidence="3" type="ORF">GS03_01127</name>
</gene>
<dbReference type="EMBL" id="CP038810">
    <property type="protein sequence ID" value="QBZ97629.1"/>
    <property type="molecule type" value="Genomic_DNA"/>
</dbReference>
<dbReference type="Gene3D" id="3.40.50.2300">
    <property type="match status" value="1"/>
</dbReference>
<keyword evidence="1" id="KW-0597">Phosphoprotein</keyword>
<dbReference type="RefSeq" id="WP_136151578.1">
    <property type="nucleotide sequence ID" value="NZ_CP038810.1"/>
</dbReference>
<evidence type="ECO:0000313" key="3">
    <source>
        <dbReference type="EMBL" id="QBZ97629.1"/>
    </source>
</evidence>
<dbReference type="Pfam" id="PF00072">
    <property type="entry name" value="Response_reg"/>
    <property type="match status" value="1"/>
</dbReference>
<accession>A0A4P7PS10</accession>
<feature type="domain" description="Response regulatory" evidence="2">
    <location>
        <begin position="6"/>
        <end position="132"/>
    </location>
</feature>
<evidence type="ECO:0000259" key="2">
    <source>
        <dbReference type="PROSITE" id="PS50110"/>
    </source>
</evidence>
<dbReference type="InterPro" id="IPR001789">
    <property type="entry name" value="Sig_transdc_resp-reg_receiver"/>
</dbReference>
<dbReference type="InterPro" id="IPR011006">
    <property type="entry name" value="CheY-like_superfamily"/>
</dbReference>
<dbReference type="SMART" id="SM00448">
    <property type="entry name" value="REC"/>
    <property type="match status" value="1"/>
</dbReference>
<evidence type="ECO:0000313" key="4">
    <source>
        <dbReference type="Proteomes" id="UP000296862"/>
    </source>
</evidence>
<keyword evidence="4" id="KW-1185">Reference proteome</keyword>
<dbReference type="AlphaFoldDB" id="A0A4P7PS10"/>
<name>A0A4P7PS10_9FLAO</name>
<proteinExistence type="predicted"/>
<dbReference type="InterPro" id="IPR052893">
    <property type="entry name" value="TCS_response_regulator"/>
</dbReference>
<dbReference type="PROSITE" id="PS50110">
    <property type="entry name" value="RESPONSE_REGULATORY"/>
    <property type="match status" value="1"/>
</dbReference>
<dbReference type="PANTHER" id="PTHR44520">
    <property type="entry name" value="RESPONSE REGULATOR RCP1-RELATED"/>
    <property type="match status" value="1"/>
</dbReference>
<dbReference type="SUPFAM" id="SSF52172">
    <property type="entry name" value="CheY-like"/>
    <property type="match status" value="1"/>
</dbReference>
<dbReference type="Proteomes" id="UP000296862">
    <property type="component" value="Chromosome"/>
</dbReference>
<protein>
    <recommendedName>
        <fullName evidence="2">Response regulatory domain-containing protein</fullName>
    </recommendedName>
</protein>
<evidence type="ECO:0000256" key="1">
    <source>
        <dbReference type="PROSITE-ProRule" id="PRU00169"/>
    </source>
</evidence>